<keyword evidence="1" id="KW-0732">Signal</keyword>
<gene>
    <name evidence="2" type="ORF">VP395_08160</name>
</gene>
<feature type="signal peptide" evidence="1">
    <location>
        <begin position="1"/>
        <end position="24"/>
    </location>
</feature>
<reference evidence="2 3" key="1">
    <citation type="submission" date="2024-01" db="EMBL/GenBank/DDBJ databases">
        <title>Mariniflexile litorale sp. nov., isolated from the shallow sediments of the Sea of Japan.</title>
        <authorList>
            <person name="Romanenko L."/>
            <person name="Bystritskaya E."/>
            <person name="Isaeva M."/>
        </authorList>
    </citation>
    <scope>NUCLEOTIDE SEQUENCE [LARGE SCALE GENOMIC DNA]</scope>
    <source>
        <strain evidence="2 3">KCTC 32427</strain>
    </source>
</reference>
<organism evidence="2 3">
    <name type="scientific">Mariniflexile soesokkakense</name>
    <dbReference type="NCBI Taxonomy" id="1343160"/>
    <lineage>
        <taxon>Bacteria</taxon>
        <taxon>Pseudomonadati</taxon>
        <taxon>Bacteroidota</taxon>
        <taxon>Flavobacteriia</taxon>
        <taxon>Flavobacteriales</taxon>
        <taxon>Flavobacteriaceae</taxon>
        <taxon>Mariniflexile</taxon>
    </lineage>
</organism>
<accession>A0ABV0AA36</accession>
<evidence type="ECO:0008006" key="4">
    <source>
        <dbReference type="Google" id="ProtNLM"/>
    </source>
</evidence>
<dbReference type="PROSITE" id="PS51257">
    <property type="entry name" value="PROKAR_LIPOPROTEIN"/>
    <property type="match status" value="1"/>
</dbReference>
<keyword evidence="3" id="KW-1185">Reference proteome</keyword>
<dbReference type="Proteomes" id="UP001416393">
    <property type="component" value="Unassembled WGS sequence"/>
</dbReference>
<sequence>MNKKYLIFTILIVMLATSCSTPFYQVYKASSSDKVVLKDKLLVFEDDNCKVLYNLWDEGGNIGFTFYNKTETTIYINLKESFFILNGVANNYYKNRVYIASKNLESSVFSGLVASKSITGLNYSDLIQTNNVSTSKSSGIKTSSGFSTSYAEEEIVIIPSKTSKSISEYSINELLFRDCNLFRYPTRKQIVNKTFTKSDSPFIFSNRIQYKIGKEESAKLVENDFYIKEIGNYPESEILELVQDEFCNQKTLTKTKYFKNVSADKFYIKYSKGQDRLKH</sequence>
<evidence type="ECO:0000256" key="1">
    <source>
        <dbReference type="SAM" id="SignalP"/>
    </source>
</evidence>
<proteinExistence type="predicted"/>
<dbReference type="RefSeq" id="WP_346241361.1">
    <property type="nucleotide sequence ID" value="NZ_JAZHYP010000003.1"/>
</dbReference>
<name>A0ABV0AA36_9FLAO</name>
<protein>
    <recommendedName>
        <fullName evidence="4">Lipoprotein</fullName>
    </recommendedName>
</protein>
<evidence type="ECO:0000313" key="3">
    <source>
        <dbReference type="Proteomes" id="UP001416393"/>
    </source>
</evidence>
<dbReference type="EMBL" id="JAZHYP010000003">
    <property type="protein sequence ID" value="MEN3323698.1"/>
    <property type="molecule type" value="Genomic_DNA"/>
</dbReference>
<comment type="caution">
    <text evidence="2">The sequence shown here is derived from an EMBL/GenBank/DDBJ whole genome shotgun (WGS) entry which is preliminary data.</text>
</comment>
<feature type="chain" id="PRO_5047457428" description="Lipoprotein" evidence="1">
    <location>
        <begin position="25"/>
        <end position="279"/>
    </location>
</feature>
<evidence type="ECO:0000313" key="2">
    <source>
        <dbReference type="EMBL" id="MEN3323698.1"/>
    </source>
</evidence>